<feature type="domain" description="DUF6937" evidence="2">
    <location>
        <begin position="6"/>
        <end position="249"/>
    </location>
</feature>
<gene>
    <name evidence="4" type="ORF">K7J14_13360</name>
</gene>
<evidence type="ECO:0000313" key="5">
    <source>
        <dbReference type="Proteomes" id="UP001198163"/>
    </source>
</evidence>
<protein>
    <submittedName>
        <fullName evidence="4">Uncharacterized protein</fullName>
    </submittedName>
</protein>
<dbReference type="Proteomes" id="UP001198163">
    <property type="component" value="Unassembled WGS sequence"/>
</dbReference>
<feature type="domain" description="DUF6938" evidence="3">
    <location>
        <begin position="263"/>
        <end position="494"/>
    </location>
</feature>
<accession>A0AAE3JMF8</accession>
<dbReference type="EMBL" id="JAINWA010000003">
    <property type="protein sequence ID" value="MCD1655679.1"/>
    <property type="molecule type" value="Genomic_DNA"/>
</dbReference>
<reference evidence="4" key="1">
    <citation type="submission" date="2021-08" db="EMBL/GenBank/DDBJ databases">
        <title>Comparative analyses of Brucepasteria parasyntrophica and Teretinema zuelzerae.</title>
        <authorList>
            <person name="Song Y."/>
            <person name="Brune A."/>
        </authorList>
    </citation>
    <scope>NUCLEOTIDE SEQUENCE</scope>
    <source>
        <strain evidence="4">DSM 1903</strain>
    </source>
</reference>
<dbReference type="RefSeq" id="WP_230757290.1">
    <property type="nucleotide sequence ID" value="NZ_JAINWA010000003.1"/>
</dbReference>
<evidence type="ECO:0000259" key="3">
    <source>
        <dbReference type="Pfam" id="PF22053"/>
    </source>
</evidence>
<feature type="region of interest" description="Disordered" evidence="1">
    <location>
        <begin position="63"/>
        <end position="82"/>
    </location>
</feature>
<feature type="compositionally biased region" description="Low complexity" evidence="1">
    <location>
        <begin position="73"/>
        <end position="82"/>
    </location>
</feature>
<evidence type="ECO:0000259" key="2">
    <source>
        <dbReference type="Pfam" id="PF22052"/>
    </source>
</evidence>
<dbReference type="Pfam" id="PF22052">
    <property type="entry name" value="DUF6937"/>
    <property type="match status" value="1"/>
</dbReference>
<keyword evidence="5" id="KW-1185">Reference proteome</keyword>
<name>A0AAE3JMF8_9SPIR</name>
<dbReference type="InterPro" id="IPR054218">
    <property type="entry name" value="DUF6938"/>
</dbReference>
<dbReference type="AlphaFoldDB" id="A0AAE3JMF8"/>
<dbReference type="Pfam" id="PF22053">
    <property type="entry name" value="DUF6938"/>
    <property type="match status" value="1"/>
</dbReference>
<comment type="caution">
    <text evidence="4">The sequence shown here is derived from an EMBL/GenBank/DDBJ whole genome shotgun (WGS) entry which is preliminary data.</text>
</comment>
<proteinExistence type="predicted"/>
<evidence type="ECO:0000313" key="4">
    <source>
        <dbReference type="EMBL" id="MCD1655679.1"/>
    </source>
</evidence>
<sequence length="515" mass="57837">MDHTRIYGNPVPHRVIVKAEKRYQRFARKFSFDPESSPVLETREEGFAFEDFGIRTVREASNILPESSGATRSPDPASAASPFDSADGVVLGTIRMGFGHCRMAIALASAAKSLGLTPYWLDLMSFPDTAASKTIRYLEDLYNLGSRISQRSRLFDKYIWDYVTSTAAQRLAFTLEEDSLSRIFAPLYRGLPRDIPFLSTHPWTGHAAVNAGLENIVTIIPDNFPLAFHIVEGTVHAVQSPSTYMGYRTLHSMGVDMRLDHCMPASDIFLAGHYVDHEIVSGIEADCDSRLRRIRDGETRRFLLTMGGAGAQVLRFADIARTCKDAIAGEKVSLFINMGDHKGRWADLEKMFREDGISWTMHSDWKETRAFVQEAAERPVRGVHVFLHDEFWCAVYSTNLLMRVCDVMITKPSELSFYPVPKLFIQRVGRHEAWGAIRGAEIGDGTIETSSVTGLHRTLNLLVNDRDMPALYCDRILRNAKNGVYNGAYEAVKKVRDIRTSHSTTTTEATRPSRV</sequence>
<dbReference type="InterPro" id="IPR054217">
    <property type="entry name" value="DUF6937"/>
</dbReference>
<organism evidence="4 5">
    <name type="scientific">Teretinema zuelzerae</name>
    <dbReference type="NCBI Taxonomy" id="156"/>
    <lineage>
        <taxon>Bacteria</taxon>
        <taxon>Pseudomonadati</taxon>
        <taxon>Spirochaetota</taxon>
        <taxon>Spirochaetia</taxon>
        <taxon>Spirochaetales</taxon>
        <taxon>Treponemataceae</taxon>
        <taxon>Teretinema</taxon>
    </lineage>
</organism>
<evidence type="ECO:0000256" key="1">
    <source>
        <dbReference type="SAM" id="MobiDB-lite"/>
    </source>
</evidence>